<protein>
    <recommendedName>
        <fullName evidence="3">Fungal N-terminal domain-containing protein</fullName>
    </recommendedName>
</protein>
<accession>A0AAV9W0K1</accession>
<dbReference type="EMBL" id="JAVHJL010000008">
    <property type="protein sequence ID" value="KAK6499171.1"/>
    <property type="molecule type" value="Genomic_DNA"/>
</dbReference>
<evidence type="ECO:0000313" key="2">
    <source>
        <dbReference type="Proteomes" id="UP001370758"/>
    </source>
</evidence>
<gene>
    <name evidence="1" type="ORF">TWF481_011742</name>
</gene>
<proteinExistence type="predicted"/>
<evidence type="ECO:0000313" key="1">
    <source>
        <dbReference type="EMBL" id="KAK6499171.1"/>
    </source>
</evidence>
<dbReference type="AlphaFoldDB" id="A0AAV9W0K1"/>
<evidence type="ECO:0008006" key="3">
    <source>
        <dbReference type="Google" id="ProtNLM"/>
    </source>
</evidence>
<organism evidence="1 2">
    <name type="scientific">Arthrobotrys musiformis</name>
    <dbReference type="NCBI Taxonomy" id="47236"/>
    <lineage>
        <taxon>Eukaryota</taxon>
        <taxon>Fungi</taxon>
        <taxon>Dikarya</taxon>
        <taxon>Ascomycota</taxon>
        <taxon>Pezizomycotina</taxon>
        <taxon>Orbiliomycetes</taxon>
        <taxon>Orbiliales</taxon>
        <taxon>Orbiliaceae</taxon>
        <taxon>Arthrobotrys</taxon>
    </lineage>
</organism>
<name>A0AAV9W0K1_9PEZI</name>
<comment type="caution">
    <text evidence="1">The sequence shown here is derived from an EMBL/GenBank/DDBJ whole genome shotgun (WGS) entry which is preliminary data.</text>
</comment>
<sequence length="193" mass="21790">MDSLSARDSIIAVVQLSNAVLSYFYGFSLQAKEPDKDISEIISELGDFQDLLNQVHAALPEDDRAESAEIKGVYTALGTSNSLVEDISEKLAPLMKNGLKGLLKRPFEGKIIQLYFSVRQSELLNQQSNSISKVWDHADQAQRTKPARWFVHVNNVVLFKDWSVKVKAANGIFELWEWKIDSLDRGQTSRCRC</sequence>
<reference evidence="1 2" key="1">
    <citation type="submission" date="2023-08" db="EMBL/GenBank/DDBJ databases">
        <authorList>
            <person name="Palmer J.M."/>
        </authorList>
    </citation>
    <scope>NUCLEOTIDE SEQUENCE [LARGE SCALE GENOMIC DNA]</scope>
    <source>
        <strain evidence="1 2">TWF481</strain>
    </source>
</reference>
<dbReference type="Proteomes" id="UP001370758">
    <property type="component" value="Unassembled WGS sequence"/>
</dbReference>
<keyword evidence="2" id="KW-1185">Reference proteome</keyword>